<dbReference type="Proteomes" id="UP000663836">
    <property type="component" value="Unassembled WGS sequence"/>
</dbReference>
<accession>A0A819C8H7</accession>
<evidence type="ECO:0000313" key="2">
    <source>
        <dbReference type="EMBL" id="CAF3816590.1"/>
    </source>
</evidence>
<sequence>MSTDSQVIDAQHISVKKTVRSQVADGRKKLNGILLICAINLSHKSVFKQIIKLVEEIQTSKASIQVLADKTVGYIVPIIIGLYSFGSLKKNTQWF</sequence>
<dbReference type="GO" id="GO:0055070">
    <property type="term" value="P:copper ion homeostasis"/>
    <property type="evidence" value="ECO:0007669"/>
    <property type="project" value="TreeGrafter"/>
</dbReference>
<keyword evidence="1" id="KW-1278">Translocase</keyword>
<gene>
    <name evidence="2" type="ORF">JBS370_LOCUS16194</name>
</gene>
<proteinExistence type="predicted"/>
<dbReference type="PANTHER" id="PTHR43520">
    <property type="entry name" value="ATP7, ISOFORM B"/>
    <property type="match status" value="1"/>
</dbReference>
<name>A0A819C8H7_9BILA</name>
<evidence type="ECO:0000313" key="3">
    <source>
        <dbReference type="Proteomes" id="UP000663836"/>
    </source>
</evidence>
<dbReference type="GO" id="GO:0016020">
    <property type="term" value="C:membrane"/>
    <property type="evidence" value="ECO:0007669"/>
    <property type="project" value="TreeGrafter"/>
</dbReference>
<dbReference type="GO" id="GO:0005507">
    <property type="term" value="F:copper ion binding"/>
    <property type="evidence" value="ECO:0007669"/>
    <property type="project" value="TreeGrafter"/>
</dbReference>
<dbReference type="GO" id="GO:0043682">
    <property type="term" value="F:P-type divalent copper transporter activity"/>
    <property type="evidence" value="ECO:0007669"/>
    <property type="project" value="TreeGrafter"/>
</dbReference>
<comment type="caution">
    <text evidence="2">The sequence shown here is derived from an EMBL/GenBank/DDBJ whole genome shotgun (WGS) entry which is preliminary data.</text>
</comment>
<evidence type="ECO:0000256" key="1">
    <source>
        <dbReference type="ARBA" id="ARBA00022967"/>
    </source>
</evidence>
<organism evidence="2 3">
    <name type="scientific">Rotaria sordida</name>
    <dbReference type="NCBI Taxonomy" id="392033"/>
    <lineage>
        <taxon>Eukaryota</taxon>
        <taxon>Metazoa</taxon>
        <taxon>Spiralia</taxon>
        <taxon>Gnathifera</taxon>
        <taxon>Rotifera</taxon>
        <taxon>Eurotatoria</taxon>
        <taxon>Bdelloidea</taxon>
        <taxon>Philodinida</taxon>
        <taxon>Philodinidae</taxon>
        <taxon>Rotaria</taxon>
    </lineage>
</organism>
<dbReference type="PANTHER" id="PTHR43520:SF8">
    <property type="entry name" value="P-TYPE CU(+) TRANSPORTER"/>
    <property type="match status" value="1"/>
</dbReference>
<dbReference type="EMBL" id="CAJOBD010001609">
    <property type="protein sequence ID" value="CAF3816590.1"/>
    <property type="molecule type" value="Genomic_DNA"/>
</dbReference>
<protein>
    <submittedName>
        <fullName evidence="2">Uncharacterized protein</fullName>
    </submittedName>
</protein>
<dbReference type="AlphaFoldDB" id="A0A819C8H7"/>
<reference evidence="2" key="1">
    <citation type="submission" date="2021-02" db="EMBL/GenBank/DDBJ databases">
        <authorList>
            <person name="Nowell W R."/>
        </authorList>
    </citation>
    <scope>NUCLEOTIDE SEQUENCE</scope>
</reference>